<name>A0A8E4ZCE5_9CAUD</name>
<dbReference type="Pfam" id="PF11860">
    <property type="entry name" value="Muramidase"/>
    <property type="match status" value="1"/>
</dbReference>
<reference evidence="2" key="1">
    <citation type="submission" date="2020-07" db="EMBL/GenBank/DDBJ databases">
        <title>Highly diverse flavobacterial phages as mortality factor during North Sea spring blooms.</title>
        <authorList>
            <person name="Bartlau N."/>
            <person name="Wichels A."/>
            <person name="Krohne G."/>
            <person name="Adriaenssens E.M."/>
            <person name="Heins A."/>
            <person name="Fuchs B.M."/>
            <person name="Amann R."/>
            <person name="Moraru C."/>
        </authorList>
    </citation>
    <scope>NUCLEOTIDE SEQUENCE</scope>
</reference>
<proteinExistence type="predicted"/>
<evidence type="ECO:0000313" key="3">
    <source>
        <dbReference type="Proteomes" id="UP000693794"/>
    </source>
</evidence>
<protein>
    <submittedName>
        <fullName evidence="2">N-acetylmuramidase</fullName>
    </submittedName>
</protein>
<accession>A0A8E4ZCE5</accession>
<evidence type="ECO:0000313" key="2">
    <source>
        <dbReference type="EMBL" id="QQV90501.1"/>
    </source>
</evidence>
<keyword evidence="3" id="KW-1185">Reference proteome</keyword>
<dbReference type="InterPro" id="IPR024408">
    <property type="entry name" value="Muramidase"/>
</dbReference>
<gene>
    <name evidence="2" type="ORF">Danklef1_21</name>
</gene>
<evidence type="ECO:0000259" key="1">
    <source>
        <dbReference type="Pfam" id="PF11860"/>
    </source>
</evidence>
<feature type="domain" description="N-acetylmuramidase" evidence="1">
    <location>
        <begin position="20"/>
        <end position="184"/>
    </location>
</feature>
<sequence length="185" mass="21355">MKTLTDLDYKAAAFVIGCDIATIKAVALVESNGGGFNQDGTPKILFEGHWFHKLTKGKYTNWINRNISYPKWIRTYYNENQHKRLQKAVLLDREAALKSASWGKFQIMGFNYDKCGFSNVQDFVNAMFRSEGAQLEAFVNFIISRNLDDELRDKNWSRFAYFYNGSGFAKNKYDTKLADAYLKYA</sequence>
<dbReference type="EMBL" id="MT732458">
    <property type="protein sequence ID" value="QQV90501.1"/>
    <property type="molecule type" value="Genomic_DNA"/>
</dbReference>
<organism evidence="2 3">
    <name type="scientific">Polaribacter phage Danklef_1</name>
    <dbReference type="NCBI Taxonomy" id="2745646"/>
    <lineage>
        <taxon>Viruses</taxon>
        <taxon>Duplodnaviria</taxon>
        <taxon>Heunggongvirae</taxon>
        <taxon>Uroviricota</taxon>
        <taxon>Caudoviricetes</taxon>
        <taxon>Forsetiviridae</taxon>
        <taxon>Freyavirus</taxon>
        <taxon>Freyavirus danklef</taxon>
    </lineage>
</organism>
<dbReference type="Proteomes" id="UP000693794">
    <property type="component" value="Segment"/>
</dbReference>